<comment type="caution">
    <text evidence="7">The sequence shown here is derived from an EMBL/GenBank/DDBJ whole genome shotgun (WGS) entry which is preliminary data.</text>
</comment>
<sequence>MNAQDLTVHTTAIDGLRFVEVPVHGDNRGWFKENWQRAKAVAAGLPDASFVQHNISFNGSRGTTRGIHAEPWDKYVSVATGRIFGAWVDLRQGPGFGTVVTHEVTPGTAVFVPRGVGNAFQTLEEATAYTYLVTDHWRADATAEYSFVNLGDPRLGIEWPVPLAQAELSDKDRAHPALDDVAPLAPAPVLVLGARGQVGLALTARLSKLDVPFTAWTREELDLANPAAWPGEIRSGDALRRYRAVVNAAAFTVVDAAESTEGRAAAWAVNATGVGALAAACARAGTTLVHFSTDYVFDGALPLGSAYAPEDSVAPLSVYGQSKAAGETAVRACPRHYVIRTSWVIGQGKNFVATMADLARRGVDPAVVADQHGRLTAAADLAEGALHLVDSGAAPGTYHLTGSGEPCTWAEIARWVFEELGADPERVRPVGTAEYTAGKVGIAPRPTNSCLDTTSLEATGFSPRDSRAVVRSVLSTTHD</sequence>
<dbReference type="Proteomes" id="UP000298017">
    <property type="component" value="Unassembled WGS sequence"/>
</dbReference>
<dbReference type="GO" id="GO:0008831">
    <property type="term" value="F:dTDP-4-dehydrorhamnose reductase activity"/>
    <property type="evidence" value="ECO:0007669"/>
    <property type="project" value="UniProtKB-EC"/>
</dbReference>
<dbReference type="NCBIfam" id="TIGR01214">
    <property type="entry name" value="rmlD"/>
    <property type="match status" value="1"/>
</dbReference>
<dbReference type="Gene3D" id="3.90.25.10">
    <property type="entry name" value="UDP-galactose 4-epimerase, domain 1"/>
    <property type="match status" value="1"/>
</dbReference>
<proteinExistence type="inferred from homology"/>
<keyword evidence="5" id="KW-0521">NADP</keyword>
<evidence type="ECO:0000256" key="5">
    <source>
        <dbReference type="RuleBase" id="RU364082"/>
    </source>
</evidence>
<reference evidence="7 8" key="1">
    <citation type="submission" date="2019-03" db="EMBL/GenBank/DDBJ databases">
        <title>Genome Sequencing and Assembly of Various Microbes Isolated from Alder Root Nodule.</title>
        <authorList>
            <person name="Swanson E."/>
            <person name="Sevigny J.L."/>
            <person name="Pesce C."/>
            <person name="Davis I."/>
            <person name="Kleiner V."/>
            <person name="Tisa L."/>
        </authorList>
    </citation>
    <scope>NUCLEOTIDE SEQUENCE [LARGE SCALE GENOMIC DNA]</scope>
    <source>
        <strain evidence="7 8">4R-31</strain>
    </source>
</reference>
<evidence type="ECO:0000313" key="8">
    <source>
        <dbReference type="Proteomes" id="UP000298017"/>
    </source>
</evidence>
<dbReference type="InterPro" id="IPR014710">
    <property type="entry name" value="RmlC-like_jellyroll"/>
</dbReference>
<comment type="similarity">
    <text evidence="1">Belongs to the dTDP-4-dehydrorhamnose 3,5-epimerase family.</text>
</comment>
<dbReference type="InterPro" id="IPR000888">
    <property type="entry name" value="RmlC-like"/>
</dbReference>
<dbReference type="InterPro" id="IPR011051">
    <property type="entry name" value="RmlC_Cupin_sf"/>
</dbReference>
<feature type="active site" description="Proton donor" evidence="3">
    <location>
        <position position="131"/>
    </location>
</feature>
<protein>
    <recommendedName>
        <fullName evidence="5">dTDP-4-dehydrorhamnose reductase</fullName>
        <ecNumber evidence="5">1.1.1.133</ecNumber>
    </recommendedName>
</protein>
<dbReference type="Pfam" id="PF00908">
    <property type="entry name" value="dTDP_sugar_isom"/>
    <property type="match status" value="1"/>
</dbReference>
<dbReference type="Pfam" id="PF04321">
    <property type="entry name" value="RmlD_sub_bind"/>
    <property type="match status" value="1"/>
</dbReference>
<name>A0AAX2SEW5_KOCRH</name>
<dbReference type="Gene3D" id="3.40.50.720">
    <property type="entry name" value="NAD(P)-binding Rossmann-like Domain"/>
    <property type="match status" value="1"/>
</dbReference>
<dbReference type="InterPro" id="IPR005913">
    <property type="entry name" value="dTDP_dehydrorham_reduct"/>
</dbReference>
<feature type="site" description="Participates in a stacking interaction with the thymidine ring of dTDP-4-oxo-6-deoxyglucose" evidence="4">
    <location>
        <position position="137"/>
    </location>
</feature>
<evidence type="ECO:0000256" key="2">
    <source>
        <dbReference type="ARBA" id="ARBA00010944"/>
    </source>
</evidence>
<dbReference type="SUPFAM" id="SSF51182">
    <property type="entry name" value="RmlC-like cupins"/>
    <property type="match status" value="1"/>
</dbReference>
<dbReference type="SUPFAM" id="SSF51735">
    <property type="entry name" value="NAD(P)-binding Rossmann-fold domains"/>
    <property type="match status" value="1"/>
</dbReference>
<dbReference type="Gene3D" id="2.60.120.10">
    <property type="entry name" value="Jelly Rolls"/>
    <property type="match status" value="1"/>
</dbReference>
<dbReference type="InterPro" id="IPR029903">
    <property type="entry name" value="RmlD-like-bd"/>
</dbReference>
<dbReference type="GO" id="GO:0008830">
    <property type="term" value="F:dTDP-4-dehydrorhamnose 3,5-epimerase activity"/>
    <property type="evidence" value="ECO:0007669"/>
    <property type="project" value="InterPro"/>
</dbReference>
<dbReference type="InterPro" id="IPR036291">
    <property type="entry name" value="NAD(P)-bd_dom_sf"/>
</dbReference>
<accession>A0AAX2SEW5</accession>
<organism evidence="7 8">
    <name type="scientific">Kocuria rhizophila</name>
    <dbReference type="NCBI Taxonomy" id="72000"/>
    <lineage>
        <taxon>Bacteria</taxon>
        <taxon>Bacillati</taxon>
        <taxon>Actinomycetota</taxon>
        <taxon>Actinomycetes</taxon>
        <taxon>Micrococcales</taxon>
        <taxon>Micrococcaceae</taxon>
        <taxon>Kocuria</taxon>
    </lineage>
</organism>
<comment type="function">
    <text evidence="5">Catalyzes the reduction of dTDP-6-deoxy-L-lyxo-4-hexulose to yield dTDP-L-rhamnose.</text>
</comment>
<dbReference type="PANTHER" id="PTHR10491">
    <property type="entry name" value="DTDP-4-DEHYDRORHAMNOSE REDUCTASE"/>
    <property type="match status" value="1"/>
</dbReference>
<feature type="active site" description="Proton acceptor" evidence="3">
    <location>
        <position position="68"/>
    </location>
</feature>
<keyword evidence="8" id="KW-1185">Reference proteome</keyword>
<dbReference type="EC" id="1.1.1.133" evidence="5"/>
<dbReference type="CDD" id="cd05254">
    <property type="entry name" value="dTDP_HR_like_SDR_e"/>
    <property type="match status" value="1"/>
</dbReference>
<evidence type="ECO:0000256" key="1">
    <source>
        <dbReference type="ARBA" id="ARBA00010154"/>
    </source>
</evidence>
<comment type="similarity">
    <text evidence="2 5">Belongs to the dTDP-4-dehydrorhamnose reductase family.</text>
</comment>
<evidence type="ECO:0000259" key="6">
    <source>
        <dbReference type="Pfam" id="PF04321"/>
    </source>
</evidence>
<dbReference type="RefSeq" id="WP_135010300.1">
    <property type="nucleotide sequence ID" value="NZ_JALXXE010000022.1"/>
</dbReference>
<feature type="domain" description="RmlD-like substrate binding" evidence="6">
    <location>
        <begin position="189"/>
        <end position="475"/>
    </location>
</feature>
<gene>
    <name evidence="7" type="primary">rfbD</name>
    <name evidence="7" type="ORF">E4P33_04080</name>
</gene>
<evidence type="ECO:0000313" key="7">
    <source>
        <dbReference type="EMBL" id="TFI02232.1"/>
    </source>
</evidence>
<dbReference type="AlphaFoldDB" id="A0AAX2SEW5"/>
<dbReference type="PANTHER" id="PTHR10491:SF4">
    <property type="entry name" value="METHIONINE ADENOSYLTRANSFERASE 2 SUBUNIT BETA"/>
    <property type="match status" value="1"/>
</dbReference>
<evidence type="ECO:0000256" key="3">
    <source>
        <dbReference type="PIRSR" id="PIRSR600888-1"/>
    </source>
</evidence>
<keyword evidence="5 7" id="KW-0560">Oxidoreductase</keyword>
<dbReference type="EMBL" id="SPNK01000003">
    <property type="protein sequence ID" value="TFI02232.1"/>
    <property type="molecule type" value="Genomic_DNA"/>
</dbReference>
<comment type="pathway">
    <text evidence="5">Carbohydrate biosynthesis; dTDP-L-rhamnose biosynthesis.</text>
</comment>
<evidence type="ECO:0000256" key="4">
    <source>
        <dbReference type="PIRSR" id="PIRSR600888-3"/>
    </source>
</evidence>